<organism evidence="4 5">
    <name type="scientific">Diploptera punctata</name>
    <name type="common">Pacific beetle cockroach</name>
    <dbReference type="NCBI Taxonomy" id="6984"/>
    <lineage>
        <taxon>Eukaryota</taxon>
        <taxon>Metazoa</taxon>
        <taxon>Ecdysozoa</taxon>
        <taxon>Arthropoda</taxon>
        <taxon>Hexapoda</taxon>
        <taxon>Insecta</taxon>
        <taxon>Pterygota</taxon>
        <taxon>Neoptera</taxon>
        <taxon>Polyneoptera</taxon>
        <taxon>Dictyoptera</taxon>
        <taxon>Blattodea</taxon>
        <taxon>Blaberoidea</taxon>
        <taxon>Blaberidae</taxon>
        <taxon>Diplopterinae</taxon>
        <taxon>Diploptera</taxon>
    </lineage>
</organism>
<proteinExistence type="predicted"/>
<keyword evidence="5" id="KW-1185">Reference proteome</keyword>
<keyword evidence="2" id="KW-0472">Membrane</keyword>
<feature type="transmembrane region" description="Helical" evidence="2">
    <location>
        <begin position="106"/>
        <end position="128"/>
    </location>
</feature>
<evidence type="ECO:0000256" key="1">
    <source>
        <dbReference type="SAM" id="MobiDB-lite"/>
    </source>
</evidence>
<reference evidence="4" key="2">
    <citation type="submission" date="2023-05" db="EMBL/GenBank/DDBJ databases">
        <authorList>
            <person name="Fouks B."/>
        </authorList>
    </citation>
    <scope>NUCLEOTIDE SEQUENCE</scope>
    <source>
        <strain evidence="4">Stay&amp;Tobe</strain>
        <tissue evidence="4">Testes</tissue>
    </source>
</reference>
<accession>A0AAD8E175</accession>
<evidence type="ECO:0000313" key="4">
    <source>
        <dbReference type="EMBL" id="KAJ9573688.1"/>
    </source>
</evidence>
<keyword evidence="2" id="KW-1133">Transmembrane helix</keyword>
<evidence type="ECO:0000256" key="2">
    <source>
        <dbReference type="SAM" id="Phobius"/>
    </source>
</evidence>
<gene>
    <name evidence="4" type="ORF">L9F63_008901</name>
</gene>
<dbReference type="Pfam" id="PF01683">
    <property type="entry name" value="EB"/>
    <property type="match status" value="1"/>
</dbReference>
<name>A0AAD8E175_DIPPU</name>
<reference evidence="4" key="1">
    <citation type="journal article" date="2023" name="IScience">
        <title>Live-bearing cockroach genome reveals convergent evolutionary mechanisms linked to viviparity in insects and beyond.</title>
        <authorList>
            <person name="Fouks B."/>
            <person name="Harrison M.C."/>
            <person name="Mikhailova A.A."/>
            <person name="Marchal E."/>
            <person name="English S."/>
            <person name="Carruthers M."/>
            <person name="Jennings E.C."/>
            <person name="Chiamaka E.L."/>
            <person name="Frigard R.A."/>
            <person name="Pippel M."/>
            <person name="Attardo G.M."/>
            <person name="Benoit J.B."/>
            <person name="Bornberg-Bauer E."/>
            <person name="Tobe S.S."/>
        </authorList>
    </citation>
    <scope>NUCLEOTIDE SEQUENCE</scope>
    <source>
        <strain evidence="4">Stay&amp;Tobe</strain>
    </source>
</reference>
<comment type="caution">
    <text evidence="4">The sequence shown here is derived from an EMBL/GenBank/DDBJ whole genome shotgun (WGS) entry which is preliminary data.</text>
</comment>
<keyword evidence="2" id="KW-0812">Transmembrane</keyword>
<feature type="domain" description="EB" evidence="3">
    <location>
        <begin position="45"/>
        <end position="83"/>
    </location>
</feature>
<sequence length="130" mass="14794">NTVTIYSDHKSNNMKRKKTTSATKGFSQDTLHPNYFAHSDRNNLAAAVNESCFFNEQCEMENYQTECREGHCICRFEMTPVTKKDGKIDCVARNEDTTPPRYVDPAMIGVLVGMALMFIILCVVLRLFSK</sequence>
<protein>
    <recommendedName>
        <fullName evidence="3">EB domain-containing protein</fullName>
    </recommendedName>
</protein>
<evidence type="ECO:0000313" key="5">
    <source>
        <dbReference type="Proteomes" id="UP001233999"/>
    </source>
</evidence>
<evidence type="ECO:0000259" key="3">
    <source>
        <dbReference type="Pfam" id="PF01683"/>
    </source>
</evidence>
<dbReference type="EMBL" id="JASPKZ010010685">
    <property type="protein sequence ID" value="KAJ9573688.1"/>
    <property type="molecule type" value="Genomic_DNA"/>
</dbReference>
<feature type="region of interest" description="Disordered" evidence="1">
    <location>
        <begin position="1"/>
        <end position="25"/>
    </location>
</feature>
<dbReference type="Proteomes" id="UP001233999">
    <property type="component" value="Unassembled WGS sequence"/>
</dbReference>
<feature type="non-terminal residue" evidence="4">
    <location>
        <position position="1"/>
    </location>
</feature>
<dbReference type="AlphaFoldDB" id="A0AAD8E175"/>
<dbReference type="InterPro" id="IPR006149">
    <property type="entry name" value="EB_dom"/>
</dbReference>